<name>A0A9P8KD80_AURME</name>
<organism evidence="1 2">
    <name type="scientific">Aureobasidium melanogenum</name>
    <name type="common">Aureobasidium pullulans var. melanogenum</name>
    <dbReference type="NCBI Taxonomy" id="46634"/>
    <lineage>
        <taxon>Eukaryota</taxon>
        <taxon>Fungi</taxon>
        <taxon>Dikarya</taxon>
        <taxon>Ascomycota</taxon>
        <taxon>Pezizomycotina</taxon>
        <taxon>Dothideomycetes</taxon>
        <taxon>Dothideomycetidae</taxon>
        <taxon>Dothideales</taxon>
        <taxon>Saccotheciaceae</taxon>
        <taxon>Aureobasidium</taxon>
    </lineage>
</organism>
<accession>A0A9P8KD80</accession>
<dbReference type="Proteomes" id="UP000767238">
    <property type="component" value="Unassembled WGS sequence"/>
</dbReference>
<dbReference type="AlphaFoldDB" id="A0A9P8KD80"/>
<comment type="caution">
    <text evidence="1">The sequence shown here is derived from an EMBL/GenBank/DDBJ whole genome shotgun (WGS) entry which is preliminary data.</text>
</comment>
<protein>
    <submittedName>
        <fullName evidence="1">Uncharacterized protein</fullName>
    </submittedName>
</protein>
<evidence type="ECO:0000313" key="2">
    <source>
        <dbReference type="Proteomes" id="UP000767238"/>
    </source>
</evidence>
<dbReference type="EMBL" id="JAHFYH010000001">
    <property type="protein sequence ID" value="KAH0237953.1"/>
    <property type="molecule type" value="Genomic_DNA"/>
</dbReference>
<proteinExistence type="predicted"/>
<feature type="non-terminal residue" evidence="1">
    <location>
        <position position="71"/>
    </location>
</feature>
<sequence length="71" mass="7862">MVGLHELFLTLAEQLLKTVNAFSTCRKLAVSNGDLLLELGVLLDQLPLHLSQLFQVTFEEGQLLLLLLAIC</sequence>
<evidence type="ECO:0000313" key="1">
    <source>
        <dbReference type="EMBL" id="KAH0237953.1"/>
    </source>
</evidence>
<gene>
    <name evidence="1" type="ORF">KCV03_g264</name>
</gene>
<reference evidence="1" key="2">
    <citation type="submission" date="2021-08" db="EMBL/GenBank/DDBJ databases">
        <authorList>
            <person name="Gostincar C."/>
            <person name="Sun X."/>
            <person name="Song Z."/>
            <person name="Gunde-Cimerman N."/>
        </authorList>
    </citation>
    <scope>NUCLEOTIDE SEQUENCE</scope>
    <source>
        <strain evidence="1">EXF-8016</strain>
    </source>
</reference>
<reference evidence="1" key="1">
    <citation type="journal article" date="2021" name="J Fungi (Basel)">
        <title>Virulence traits and population genomics of the black yeast Aureobasidium melanogenum.</title>
        <authorList>
            <person name="Cernosa A."/>
            <person name="Sun X."/>
            <person name="Gostincar C."/>
            <person name="Fang C."/>
            <person name="Gunde-Cimerman N."/>
            <person name="Song Z."/>
        </authorList>
    </citation>
    <scope>NUCLEOTIDE SEQUENCE</scope>
    <source>
        <strain evidence="1">EXF-8016</strain>
    </source>
</reference>